<dbReference type="EMBL" id="CM037154">
    <property type="protein sequence ID" value="KAH7860592.1"/>
    <property type="molecule type" value="Genomic_DNA"/>
</dbReference>
<accession>A0ACB7Z6I5</accession>
<sequence>MKEKIKNSGLLPLTMITHYRCNSHRVSAFVERWHPETNSLHFDFGEMGPTLDDVEQLLGIPTYGLAMHTENKAKDALAEAKRGQAVMFDWLRLYFSDLRQSNTDERVNYCSRASLLYVLGCTLFCDKTGNKVNVAPLALLEDLDRVSQYGWGASALTFLYRQLGQASRRDTEQLRGFLTLLEVHFELLV</sequence>
<keyword evidence="2" id="KW-1185">Reference proteome</keyword>
<evidence type="ECO:0000313" key="2">
    <source>
        <dbReference type="Proteomes" id="UP000828048"/>
    </source>
</evidence>
<name>A0ACB7Z6I5_9ERIC</name>
<organism evidence="1 2">
    <name type="scientific">Vaccinium darrowii</name>
    <dbReference type="NCBI Taxonomy" id="229202"/>
    <lineage>
        <taxon>Eukaryota</taxon>
        <taxon>Viridiplantae</taxon>
        <taxon>Streptophyta</taxon>
        <taxon>Embryophyta</taxon>
        <taxon>Tracheophyta</taxon>
        <taxon>Spermatophyta</taxon>
        <taxon>Magnoliopsida</taxon>
        <taxon>eudicotyledons</taxon>
        <taxon>Gunneridae</taxon>
        <taxon>Pentapetalae</taxon>
        <taxon>asterids</taxon>
        <taxon>Ericales</taxon>
        <taxon>Ericaceae</taxon>
        <taxon>Vaccinioideae</taxon>
        <taxon>Vaccinieae</taxon>
        <taxon>Vaccinium</taxon>
    </lineage>
</organism>
<proteinExistence type="predicted"/>
<protein>
    <submittedName>
        <fullName evidence="1">Uncharacterized protein</fullName>
    </submittedName>
</protein>
<evidence type="ECO:0000313" key="1">
    <source>
        <dbReference type="EMBL" id="KAH7860592.1"/>
    </source>
</evidence>
<comment type="caution">
    <text evidence="1">The sequence shown here is derived from an EMBL/GenBank/DDBJ whole genome shotgun (WGS) entry which is preliminary data.</text>
</comment>
<gene>
    <name evidence="1" type="ORF">Vadar_015295</name>
</gene>
<reference evidence="1 2" key="1">
    <citation type="journal article" date="2021" name="Hortic Res">
        <title>High-quality reference genome and annotation aids understanding of berry development for evergreen blueberry (Vaccinium darrowii).</title>
        <authorList>
            <person name="Yu J."/>
            <person name="Hulse-Kemp A.M."/>
            <person name="Babiker E."/>
            <person name="Staton M."/>
        </authorList>
    </citation>
    <scope>NUCLEOTIDE SEQUENCE [LARGE SCALE GENOMIC DNA]</scope>
    <source>
        <strain evidence="2">cv. NJ 8807/NJ 8810</strain>
        <tissue evidence="1">Young leaf</tissue>
    </source>
</reference>
<dbReference type="Proteomes" id="UP000828048">
    <property type="component" value="Chromosome 4"/>
</dbReference>